<dbReference type="CDD" id="cd06989">
    <property type="entry name" value="cupin_DRT102"/>
    <property type="match status" value="1"/>
</dbReference>
<dbReference type="SUPFAM" id="SSF51182">
    <property type="entry name" value="RmlC-like cupins"/>
    <property type="match status" value="1"/>
</dbReference>
<sequence length="128" mass="13477">MIPASSAPMAFDIAAIPWDTFHDDGTRSATLVGTRDPGIMFSYAFFIPAGVFDAAHFHSADVHLLVAAGELRLGYGTALDVSATSRFPPGSFLWVPSGAAHFDGADEDTVIIGTAVGPWATDYLNEST</sequence>
<comment type="caution">
    <text evidence="1">The sequence shown here is derived from an EMBL/GenBank/DDBJ whole genome shotgun (WGS) entry which is preliminary data.</text>
</comment>
<gene>
    <name evidence="1" type="ORF">O4220_07010</name>
</gene>
<accession>A0ABT4MBB6</accession>
<organism evidence="1 2">
    <name type="scientific">Rhodococcus ruber</name>
    <dbReference type="NCBI Taxonomy" id="1830"/>
    <lineage>
        <taxon>Bacteria</taxon>
        <taxon>Bacillati</taxon>
        <taxon>Actinomycetota</taxon>
        <taxon>Actinomycetes</taxon>
        <taxon>Mycobacteriales</taxon>
        <taxon>Nocardiaceae</taxon>
        <taxon>Rhodococcus</taxon>
    </lineage>
</organism>
<reference evidence="1" key="1">
    <citation type="submission" date="2022-12" db="EMBL/GenBank/DDBJ databases">
        <authorList>
            <person name="Krivoruchko A.V."/>
            <person name="Elkin A."/>
        </authorList>
    </citation>
    <scope>NUCLEOTIDE SEQUENCE</scope>
    <source>
        <strain evidence="1">IEGM 1391</strain>
    </source>
</reference>
<proteinExistence type="predicted"/>
<dbReference type="InterPro" id="IPR014710">
    <property type="entry name" value="RmlC-like_jellyroll"/>
</dbReference>
<dbReference type="RefSeq" id="WP_269602942.1">
    <property type="nucleotide sequence ID" value="NZ_JAPWIJ010000002.1"/>
</dbReference>
<evidence type="ECO:0000313" key="1">
    <source>
        <dbReference type="EMBL" id="MCZ4518263.1"/>
    </source>
</evidence>
<dbReference type="Proteomes" id="UP001081071">
    <property type="component" value="Unassembled WGS sequence"/>
</dbReference>
<keyword evidence="2" id="KW-1185">Reference proteome</keyword>
<dbReference type="InterPro" id="IPR011051">
    <property type="entry name" value="RmlC_Cupin_sf"/>
</dbReference>
<dbReference type="EMBL" id="JAPWIJ010000002">
    <property type="protein sequence ID" value="MCZ4518263.1"/>
    <property type="molecule type" value="Genomic_DNA"/>
</dbReference>
<name>A0ABT4MBB6_9NOCA</name>
<evidence type="ECO:0000313" key="2">
    <source>
        <dbReference type="Proteomes" id="UP001081071"/>
    </source>
</evidence>
<protein>
    <submittedName>
        <fullName evidence="1">Cupin domain-containing protein</fullName>
    </submittedName>
</protein>
<dbReference type="Gene3D" id="2.60.120.10">
    <property type="entry name" value="Jelly Rolls"/>
    <property type="match status" value="1"/>
</dbReference>